<gene>
    <name evidence="1" type="ORF">FSCOSCO3_A004812</name>
</gene>
<evidence type="ECO:0000313" key="2">
    <source>
        <dbReference type="Proteomes" id="UP001314229"/>
    </source>
</evidence>
<accession>A0AAV1QKQ2</accession>
<feature type="non-terminal residue" evidence="1">
    <location>
        <position position="67"/>
    </location>
</feature>
<proteinExistence type="predicted"/>
<comment type="caution">
    <text evidence="1">The sequence shown here is derived from an EMBL/GenBank/DDBJ whole genome shotgun (WGS) entry which is preliminary data.</text>
</comment>
<dbReference type="AlphaFoldDB" id="A0AAV1QKQ2"/>
<reference evidence="1 2" key="1">
    <citation type="submission" date="2024-01" db="EMBL/GenBank/DDBJ databases">
        <authorList>
            <person name="Alioto T."/>
            <person name="Alioto T."/>
            <person name="Gomez Garrido J."/>
        </authorList>
    </citation>
    <scope>NUCLEOTIDE SEQUENCE [LARGE SCALE GENOMIC DNA]</scope>
</reference>
<organism evidence="1 2">
    <name type="scientific">Scomber scombrus</name>
    <name type="common">Atlantic mackerel</name>
    <name type="synonym">Scomber vernalis</name>
    <dbReference type="NCBI Taxonomy" id="13677"/>
    <lineage>
        <taxon>Eukaryota</taxon>
        <taxon>Metazoa</taxon>
        <taxon>Chordata</taxon>
        <taxon>Craniata</taxon>
        <taxon>Vertebrata</taxon>
        <taxon>Euteleostomi</taxon>
        <taxon>Actinopterygii</taxon>
        <taxon>Neopterygii</taxon>
        <taxon>Teleostei</taxon>
        <taxon>Neoteleostei</taxon>
        <taxon>Acanthomorphata</taxon>
        <taxon>Pelagiaria</taxon>
        <taxon>Scombriformes</taxon>
        <taxon>Scombridae</taxon>
        <taxon>Scomber</taxon>
    </lineage>
</organism>
<protein>
    <submittedName>
        <fullName evidence="1">Uncharacterized protein</fullName>
    </submittedName>
</protein>
<feature type="non-terminal residue" evidence="1">
    <location>
        <position position="1"/>
    </location>
</feature>
<name>A0AAV1QKQ2_SCOSC</name>
<sequence>PSSSTDCQWRGITCWFVSVWSEVRLRGSFHLELCRRERIRTLGPCSLASLLLSATVWTQRGSIRTLW</sequence>
<dbReference type="Proteomes" id="UP001314229">
    <property type="component" value="Unassembled WGS sequence"/>
</dbReference>
<evidence type="ECO:0000313" key="1">
    <source>
        <dbReference type="EMBL" id="CAK6983935.1"/>
    </source>
</evidence>
<keyword evidence="2" id="KW-1185">Reference proteome</keyword>
<dbReference type="EMBL" id="CAWUFR010001523">
    <property type="protein sequence ID" value="CAK6983935.1"/>
    <property type="molecule type" value="Genomic_DNA"/>
</dbReference>